<keyword evidence="3" id="KW-1134">Transmembrane beta strand</keyword>
<evidence type="ECO:0000256" key="3">
    <source>
        <dbReference type="ARBA" id="ARBA00022452"/>
    </source>
</evidence>
<dbReference type="GO" id="GO:0009279">
    <property type="term" value="C:cell outer membrane"/>
    <property type="evidence" value="ECO:0007669"/>
    <property type="project" value="UniProtKB-SubCell"/>
</dbReference>
<gene>
    <name evidence="9" type="ORF">P0M35_01670</name>
</gene>
<sequence>MKKVKQLLTLLFAVLMFSYGTMYSQTTTASINGLVVDQNGNPLPGANIIVVHQPSGTKYSTISRDNGRYNLNGLRVGGPYKVTVSFVGYETQINDNVYLNLGVSTDINFTLKDASVGMSEVTVSAKRDAIFSSDRTGAATAITKEAIQVLPTISRRIGDFTKLTPQASGNSFSGQDNRLNNITVDGSYFNNSFGLAGQPGDRTGVSPISIDAIEQVQVNIAPYDVRQGHFVGAGVNTVTKSGSNEYSAATYYNWRTQGLVGTQAKDLHVNPGTFKYNLFGVSLSGPILKNKLFFFANFEKDALVEPGTTFLANEGNQTVGGNVTRVLKSDLDALSSFLKSKFNYETGPYQGYNHETPSLRFIMKFDYNLDDANKITLRYTHLDSDTDVLASNSSSLGFGNRRSNTQALNFQNSNYKIMENIRSLVGEWNSVLGKDITNNLIIGYTFNDESRNSRGSFFPFIDILNGGSTYTSFGFEPFTPNNELRYKSYQLQNNLNIYSGDHTFTFGLSAERYESENVFFPGSQSVYVYNSLADFYTDANDYLANPNRTTSPVTLRRFQVRYMNIPGLDKPLQPLKVWYTGIYGQDEWQFNKDLKFTLGIRFDIPFFGDTGYENPNADKLVFRDENGNPVQYKTKKLPDPKIHYSPRFGFNWDISGDRSTQLRGGTGLFTGTPAYVWISNQIGNTGVLTGFISADNTKNYPFNPNPNKYKPTNVTGAPAASYELALTDPDFKFPQLWRNNLAIDQKLPFDLIATAEFIYSKDVNGIYYINANLPAAQTQFSGVDNRLRWTNTRINNTPGNQVANAIVLKNQSVGYSWDISFALEKPLSDGWFAKVFYRYGESKNTVDAGSIAFGSWNNNEHHGDPNNPGLGFSAYSPGHRIFGVVSYKAEYFNFGATTISLTLDSYTQGNASYVFSGDINGDGGTSNDLIYIPKNKSEMNFETYTVSGRTFTAEEQANAWEAYINQDSYLSKNRGKYAERNAVFLPMVTRMDLSIAQDVFAEFLGKRNTLQFRVDVLNFGNLLNKNWGVGNRFVSTSPLIARGADSQGKALYRLRNIGSSLISKTFESTSSLNDVYRIQFSLRYMFN</sequence>
<comment type="caution">
    <text evidence="9">The sequence shown here is derived from an EMBL/GenBank/DDBJ whole genome shotgun (WGS) entry which is preliminary data.</text>
</comment>
<dbReference type="AlphaFoldDB" id="A0AAE3TCV8"/>
<dbReference type="GO" id="GO:0004180">
    <property type="term" value="F:carboxypeptidase activity"/>
    <property type="evidence" value="ECO:0007669"/>
    <property type="project" value="UniProtKB-KW"/>
</dbReference>
<name>A0AAE3TCV8_9BACT</name>
<organism evidence="9 10">
    <name type="scientific">Stygiobacter electus</name>
    <dbReference type="NCBI Taxonomy" id="3032292"/>
    <lineage>
        <taxon>Bacteria</taxon>
        <taxon>Pseudomonadati</taxon>
        <taxon>Ignavibacteriota</taxon>
        <taxon>Ignavibacteria</taxon>
        <taxon>Ignavibacteriales</taxon>
        <taxon>Melioribacteraceae</taxon>
        <taxon>Stygiobacter</taxon>
    </lineage>
</organism>
<keyword evidence="2" id="KW-0813">Transport</keyword>
<dbReference type="EMBL" id="JARGDL010000002">
    <property type="protein sequence ID" value="MDF1610847.1"/>
    <property type="molecule type" value="Genomic_DNA"/>
</dbReference>
<evidence type="ECO:0000256" key="6">
    <source>
        <dbReference type="ARBA" id="ARBA00023237"/>
    </source>
</evidence>
<feature type="signal peptide" evidence="7">
    <location>
        <begin position="1"/>
        <end position="24"/>
    </location>
</feature>
<evidence type="ECO:0000259" key="8">
    <source>
        <dbReference type="Pfam" id="PF25183"/>
    </source>
</evidence>
<dbReference type="InterPro" id="IPR057601">
    <property type="entry name" value="Oar-like_b-barrel"/>
</dbReference>
<feature type="domain" description="TonB-dependent transporter Oar-like beta-barrel" evidence="8">
    <location>
        <begin position="238"/>
        <end position="1024"/>
    </location>
</feature>
<keyword evidence="9" id="KW-0378">Hydrolase</keyword>
<evidence type="ECO:0000256" key="1">
    <source>
        <dbReference type="ARBA" id="ARBA00004571"/>
    </source>
</evidence>
<evidence type="ECO:0000256" key="7">
    <source>
        <dbReference type="SAM" id="SignalP"/>
    </source>
</evidence>
<dbReference type="InterPro" id="IPR008969">
    <property type="entry name" value="CarboxyPept-like_regulatory"/>
</dbReference>
<keyword evidence="9" id="KW-0121">Carboxypeptidase</keyword>
<evidence type="ECO:0000256" key="4">
    <source>
        <dbReference type="ARBA" id="ARBA00022692"/>
    </source>
</evidence>
<comment type="subcellular location">
    <subcellularLocation>
        <location evidence="1">Cell outer membrane</location>
        <topology evidence="1">Multi-pass membrane protein</topology>
    </subcellularLocation>
</comment>
<feature type="chain" id="PRO_5041955452" evidence="7">
    <location>
        <begin position="25"/>
        <end position="1087"/>
    </location>
</feature>
<keyword evidence="6" id="KW-0998">Cell outer membrane</keyword>
<evidence type="ECO:0000256" key="5">
    <source>
        <dbReference type="ARBA" id="ARBA00023136"/>
    </source>
</evidence>
<proteinExistence type="predicted"/>
<keyword evidence="4" id="KW-0812">Transmembrane</keyword>
<dbReference type="GO" id="GO:0044718">
    <property type="term" value="P:siderophore transmembrane transport"/>
    <property type="evidence" value="ECO:0007669"/>
    <property type="project" value="TreeGrafter"/>
</dbReference>
<dbReference type="Pfam" id="PF13620">
    <property type="entry name" value="CarboxypepD_reg"/>
    <property type="match status" value="1"/>
</dbReference>
<keyword evidence="7" id="KW-0732">Signal</keyword>
<keyword evidence="9" id="KW-0645">Protease</keyword>
<accession>A0AAE3TCV8</accession>
<dbReference type="InterPro" id="IPR039426">
    <property type="entry name" value="TonB-dep_rcpt-like"/>
</dbReference>
<evidence type="ECO:0000256" key="2">
    <source>
        <dbReference type="ARBA" id="ARBA00022448"/>
    </source>
</evidence>
<dbReference type="SUPFAM" id="SSF56935">
    <property type="entry name" value="Porins"/>
    <property type="match status" value="1"/>
</dbReference>
<protein>
    <submittedName>
        <fullName evidence="9">Carboxypeptidase regulatory-like domain-containing protein</fullName>
    </submittedName>
</protein>
<dbReference type="Pfam" id="PF25183">
    <property type="entry name" value="OMP_b-brl_4"/>
    <property type="match status" value="1"/>
</dbReference>
<keyword evidence="5" id="KW-0472">Membrane</keyword>
<evidence type="ECO:0000313" key="10">
    <source>
        <dbReference type="Proteomes" id="UP001221302"/>
    </source>
</evidence>
<dbReference type="RefSeq" id="WP_321534614.1">
    <property type="nucleotide sequence ID" value="NZ_JARGDL010000002.1"/>
</dbReference>
<dbReference type="GO" id="GO:0015344">
    <property type="term" value="F:siderophore uptake transmembrane transporter activity"/>
    <property type="evidence" value="ECO:0007669"/>
    <property type="project" value="TreeGrafter"/>
</dbReference>
<reference evidence="9" key="1">
    <citation type="submission" date="2023-03" db="EMBL/GenBank/DDBJ databases">
        <title>Stygiobacter electus gen. nov., sp. nov., facultatively anaerobic thermotolerant bacterium of the class Ignavibacteria from a well of Yessentuki mineral water deposit.</title>
        <authorList>
            <person name="Podosokorskaya O.A."/>
            <person name="Elcheninov A.G."/>
            <person name="Petrova N.F."/>
            <person name="Zavarzina D.G."/>
            <person name="Kublanov I.V."/>
            <person name="Merkel A.Y."/>
        </authorList>
    </citation>
    <scope>NUCLEOTIDE SEQUENCE</scope>
    <source>
        <strain evidence="9">09-Me</strain>
    </source>
</reference>
<dbReference type="SUPFAM" id="SSF49464">
    <property type="entry name" value="Carboxypeptidase regulatory domain-like"/>
    <property type="match status" value="1"/>
</dbReference>
<evidence type="ECO:0000313" key="9">
    <source>
        <dbReference type="EMBL" id="MDF1610847.1"/>
    </source>
</evidence>
<dbReference type="InterPro" id="IPR036942">
    <property type="entry name" value="Beta-barrel_TonB_sf"/>
</dbReference>
<dbReference type="PANTHER" id="PTHR30069:SF46">
    <property type="entry name" value="OAR PROTEIN"/>
    <property type="match status" value="1"/>
</dbReference>
<dbReference type="Gene3D" id="2.40.170.20">
    <property type="entry name" value="TonB-dependent receptor, beta-barrel domain"/>
    <property type="match status" value="1"/>
</dbReference>
<keyword evidence="10" id="KW-1185">Reference proteome</keyword>
<dbReference type="Proteomes" id="UP001221302">
    <property type="component" value="Unassembled WGS sequence"/>
</dbReference>
<dbReference type="PANTHER" id="PTHR30069">
    <property type="entry name" value="TONB-DEPENDENT OUTER MEMBRANE RECEPTOR"/>
    <property type="match status" value="1"/>
</dbReference>
<dbReference type="Gene3D" id="2.60.40.1120">
    <property type="entry name" value="Carboxypeptidase-like, regulatory domain"/>
    <property type="match status" value="1"/>
</dbReference>